<evidence type="ECO:0000313" key="8">
    <source>
        <dbReference type="EMBL" id="TYS12231.1"/>
    </source>
</evidence>
<evidence type="ECO:0000313" key="14">
    <source>
        <dbReference type="Proteomes" id="UP000476281"/>
    </source>
</evidence>
<feature type="transmembrane region" description="Helical" evidence="1">
    <location>
        <begin position="7"/>
        <end position="27"/>
    </location>
</feature>
<gene>
    <name evidence="2" type="primary">yncL</name>
    <name evidence="5" type="ORF">C1O12_07075</name>
    <name evidence="4" type="ORF">CGZ54_21050</name>
    <name evidence="6" type="ORF">DL189_08815</name>
    <name evidence="7" type="ORF">EIN43_07560</name>
    <name evidence="2" type="ORF">F9C29_06985</name>
    <name evidence="8" type="ORF">FZC81_15390</name>
    <name evidence="3" type="ORF">IE983_06760</name>
</gene>
<dbReference type="Proteomes" id="UP000231328">
    <property type="component" value="Unassembled WGS sequence"/>
</dbReference>
<organism evidence="2 14">
    <name type="scientific">Enterobacter hormaechei</name>
    <dbReference type="NCBI Taxonomy" id="158836"/>
    <lineage>
        <taxon>Bacteria</taxon>
        <taxon>Pseudomonadati</taxon>
        <taxon>Pseudomonadota</taxon>
        <taxon>Gammaproteobacteria</taxon>
        <taxon>Enterobacterales</taxon>
        <taxon>Enterobacteriaceae</taxon>
        <taxon>Enterobacter</taxon>
        <taxon>Enterobacter cloacae complex</taxon>
    </lineage>
</organism>
<dbReference type="NCBIfam" id="NF000537">
    <property type="entry name" value="YncL"/>
    <property type="match status" value="1"/>
</dbReference>
<dbReference type="EMBL" id="PNXT01000001">
    <property type="protein sequence ID" value="PTX90541.1"/>
    <property type="molecule type" value="Genomic_DNA"/>
</dbReference>
<dbReference type="Proteomes" id="UP000655273">
    <property type="component" value="Unassembled WGS sequence"/>
</dbReference>
<reference evidence="6 11" key="3">
    <citation type="submission" date="2018-05" db="EMBL/GenBank/DDBJ databases">
        <title>Evaluation of testing and processing parameters for the GenePOC Carba assay.</title>
        <authorList>
            <person name="Walsh T.R."/>
        </authorList>
    </citation>
    <scope>NUCLEOTIDE SEQUENCE [LARGE SCALE GENOMIC DNA]</scope>
    <source>
        <strain evidence="6 11">PECIMP</strain>
    </source>
</reference>
<evidence type="ECO:0000313" key="2">
    <source>
        <dbReference type="EMBL" id="KAB2528065.1"/>
    </source>
</evidence>
<dbReference type="RefSeq" id="WP_071524166.1">
    <property type="nucleotide sequence ID" value="NZ_AMGJ01000043.1"/>
</dbReference>
<reference evidence="3" key="7">
    <citation type="submission" date="2020-07" db="EMBL/GenBank/DDBJ databases">
        <title>Clinical and genomic characterization of carbapenemase-producing Enterobacterales causing secondary infections during the COVID-19 crisis at a New York City hospital.</title>
        <authorList>
            <person name="Gomez-Simmonds A."/>
            <person name="Annavajhala M.K."/>
            <person name="Uhlemann A.-C."/>
        </authorList>
    </citation>
    <scope>NUCLEOTIDE SEQUENCE</scope>
    <source>
        <strain evidence="3">NK1396</strain>
    </source>
</reference>
<evidence type="ECO:0000313" key="11">
    <source>
        <dbReference type="Proteomes" id="UP000246375"/>
    </source>
</evidence>
<dbReference type="Proteomes" id="UP000318237">
    <property type="component" value="Chromosome"/>
</dbReference>
<accession>A0A244AGF0</accession>
<proteinExistence type="predicted"/>
<dbReference type="Proteomes" id="UP000244004">
    <property type="component" value="Unassembled WGS sequence"/>
</dbReference>
<keyword evidence="1" id="KW-0472">Membrane</keyword>
<keyword evidence="1" id="KW-0812">Transmembrane</keyword>
<reference evidence="7 12" key="4">
    <citation type="submission" date="2019-06" db="EMBL/GenBank/DDBJ databases">
        <title>Whole genome sequencing of XDR Enterobacter.</title>
        <authorList>
            <person name="Gnana Soundari P."/>
            <person name="Vijayakumar R."/>
            <person name="Krishnan P."/>
        </authorList>
    </citation>
    <scope>NUCLEOTIDE SEQUENCE [LARGE SCALE GENOMIC DNA]</scope>
    <source>
        <strain evidence="7 12">C126</strain>
    </source>
</reference>
<evidence type="ECO:0000313" key="9">
    <source>
        <dbReference type="Proteomes" id="UP000231328"/>
    </source>
</evidence>
<dbReference type="EMBL" id="WBSZ01000140">
    <property type="protein sequence ID" value="KAB2528065.1"/>
    <property type="molecule type" value="Genomic_DNA"/>
</dbReference>
<dbReference type="EMBL" id="QHMI01000005">
    <property type="protein sequence ID" value="PXB41729.1"/>
    <property type="molecule type" value="Genomic_DNA"/>
</dbReference>
<dbReference type="EMBL" id="CP041054">
    <property type="protein sequence ID" value="QDE47330.1"/>
    <property type="molecule type" value="Genomic_DNA"/>
</dbReference>
<accession>A0A330DSX9</accession>
<evidence type="ECO:0000256" key="1">
    <source>
        <dbReference type="SAM" id="Phobius"/>
    </source>
</evidence>
<evidence type="ECO:0000313" key="6">
    <source>
        <dbReference type="EMBL" id="PXB41729.1"/>
    </source>
</evidence>
<dbReference type="EMBL" id="NMVR01000042">
    <property type="protein sequence ID" value="PJG37633.1"/>
    <property type="molecule type" value="Genomic_DNA"/>
</dbReference>
<keyword evidence="1" id="KW-1133">Transmembrane helix</keyword>
<evidence type="ECO:0000313" key="3">
    <source>
        <dbReference type="EMBL" id="MBD3706798.1"/>
    </source>
</evidence>
<reference evidence="5 10" key="2">
    <citation type="submission" date="2018-01" db="EMBL/GenBank/DDBJ databases">
        <title>Geographic spread and resistance mechanisms of dominant carbapenem-resistant Enterobacter cloacae complex clones ST171 and ST78.</title>
        <authorList>
            <person name="Gomez-Simmonds A."/>
            <person name="Annavajhala M.K."/>
            <person name="Wang Z."/>
            <person name="Macesic N."/>
            <person name="Hu Y."/>
            <person name="Giddins M.J."/>
            <person name="O'Malley A."/>
            <person name="Toussaint N.C."/>
            <person name="Whittier S."/>
            <person name="Torres V.J."/>
            <person name="Uhlemann A.-C."/>
        </authorList>
    </citation>
    <scope>NUCLEOTIDE SEQUENCE [LARGE SCALE GENOMIC DNA]</scope>
    <source>
        <strain evidence="5 10">78</strain>
    </source>
</reference>
<protein>
    <submittedName>
        <fullName evidence="2">Stress response membrane protein YncL</fullName>
    </submittedName>
</protein>
<dbReference type="AlphaFoldDB" id="A0A244AGF0"/>
<sequence length="30" mass="3433">MNVSSKFVICLNLVSASTLLLLLSTRFEWF</sequence>
<dbReference type="GeneID" id="99705390"/>
<evidence type="ECO:0000313" key="13">
    <source>
        <dbReference type="Proteomes" id="UP000322612"/>
    </source>
</evidence>
<dbReference type="Proteomes" id="UP000476281">
    <property type="component" value="Unassembled WGS sequence"/>
</dbReference>
<dbReference type="EMBL" id="JACXTA010000001">
    <property type="protein sequence ID" value="MBD3706798.1"/>
    <property type="molecule type" value="Genomic_DNA"/>
</dbReference>
<name>A0A244AGF0_9ENTR</name>
<evidence type="ECO:0000313" key="12">
    <source>
        <dbReference type="Proteomes" id="UP000318237"/>
    </source>
</evidence>
<evidence type="ECO:0000313" key="10">
    <source>
        <dbReference type="Proteomes" id="UP000244004"/>
    </source>
</evidence>
<reference evidence="8 13" key="5">
    <citation type="submission" date="2019-08" db="EMBL/GenBank/DDBJ databases">
        <title>Whole genome sequence analysis of bacterial isolates in patients.</title>
        <authorList>
            <person name="Jeong K.C."/>
        </authorList>
    </citation>
    <scope>NUCLEOTIDE SEQUENCE [LARGE SCALE GENOMIC DNA]</scope>
    <source>
        <strain evidence="8 13">KCJ3K342</strain>
    </source>
</reference>
<evidence type="ECO:0000313" key="5">
    <source>
        <dbReference type="EMBL" id="PTX90541.1"/>
    </source>
</evidence>
<reference evidence="2 14" key="6">
    <citation type="submission" date="2019-09" db="EMBL/GenBank/DDBJ databases">
        <title>Reversal of blaTEM antimicrobial resistance by CRISPR-Cas9 in clinical E. coli and other Enterobacteriaceae strains.</title>
        <authorList>
            <person name="Tagliaferri T."/>
            <person name="Guimaraes N."/>
            <person name="Pereira M."/>
            <person name="Felicori L."/>
            <person name="Horz H.-P."/>
            <person name="Santos S."/>
            <person name="Mendes T."/>
        </authorList>
    </citation>
    <scope>NUCLEOTIDE SEQUENCE [LARGE SCALE GENOMIC DNA]</scope>
    <source>
        <strain evidence="2 14">E2_blaTEM_MG</strain>
    </source>
</reference>
<dbReference type="Proteomes" id="UP000322612">
    <property type="component" value="Unassembled WGS sequence"/>
</dbReference>
<dbReference type="InterPro" id="IPR049611">
    <property type="entry name" value="YncL"/>
</dbReference>
<dbReference type="Proteomes" id="UP000246375">
    <property type="component" value="Unassembled WGS sequence"/>
</dbReference>
<evidence type="ECO:0000313" key="7">
    <source>
        <dbReference type="EMBL" id="QDE47330.1"/>
    </source>
</evidence>
<evidence type="ECO:0000313" key="4">
    <source>
        <dbReference type="EMBL" id="PJG37633.1"/>
    </source>
</evidence>
<dbReference type="EMBL" id="VTDZ01000067">
    <property type="protein sequence ID" value="TYS12231.1"/>
    <property type="molecule type" value="Genomic_DNA"/>
</dbReference>
<reference evidence="4 9" key="1">
    <citation type="submission" date="2017-07" db="EMBL/GenBank/DDBJ databases">
        <title>Draft genome sequence of Enterobacter cloacae ST128, a clinical strain coproducing KPC-2 and NDM-1 carbapenemases.</title>
        <authorList>
            <person name="Li X."/>
        </authorList>
    </citation>
    <scope>NUCLEOTIDE SEQUENCE [LARGE SCALE GENOMIC DNA]</scope>
    <source>
        <strain evidence="4 9">HBY</strain>
    </source>
</reference>